<dbReference type="Proteomes" id="UP000030982">
    <property type="component" value="Unassembled WGS sequence"/>
</dbReference>
<proteinExistence type="predicted"/>
<dbReference type="RefSeq" id="WP_043123143.1">
    <property type="nucleotide sequence ID" value="NZ_JTDL01000104.1"/>
</dbReference>
<dbReference type="EMBL" id="JTDL01000104">
    <property type="protein sequence ID" value="KHL03150.1"/>
    <property type="molecule type" value="Genomic_DNA"/>
</dbReference>
<comment type="caution">
    <text evidence="1">The sequence shown here is derived from an EMBL/GenBank/DDBJ whole genome shotgun (WGS) entry which is preliminary data.</text>
</comment>
<keyword evidence="2" id="KW-1185">Reference proteome</keyword>
<dbReference type="OrthoDB" id="5146773at2"/>
<gene>
    <name evidence="1" type="ORF">LK10_10315</name>
</gene>
<accession>A0A0B2AN12</accession>
<organism evidence="1 2">
    <name type="scientific">Sinomonas humi</name>
    <dbReference type="NCBI Taxonomy" id="1338436"/>
    <lineage>
        <taxon>Bacteria</taxon>
        <taxon>Bacillati</taxon>
        <taxon>Actinomycetota</taxon>
        <taxon>Actinomycetes</taxon>
        <taxon>Micrococcales</taxon>
        <taxon>Micrococcaceae</taxon>
        <taxon>Sinomonas</taxon>
    </lineage>
</organism>
<name>A0A0B2AN12_9MICC</name>
<evidence type="ECO:0000313" key="2">
    <source>
        <dbReference type="Proteomes" id="UP000030982"/>
    </source>
</evidence>
<reference evidence="1 2" key="1">
    <citation type="submission" date="2014-09" db="EMBL/GenBank/DDBJ databases">
        <title>Genome sequence of Sinomonas sp. MUSC 117.</title>
        <authorList>
            <person name="Lee L.-H."/>
        </authorList>
    </citation>
    <scope>NUCLEOTIDE SEQUENCE [LARGE SCALE GENOMIC DNA]</scope>
    <source>
        <strain evidence="1 2">MUSC 117</strain>
    </source>
</reference>
<dbReference type="AlphaFoldDB" id="A0A0B2AN12"/>
<sequence>MPRKTMTYQSLACNESHRKDNTFRMDDIHGIDALDLFEEWARGLPLDHFKDPTKLTYGTKPEVERRNRLVLITMRTGHYGTEGDHVVDTLLHEASYRTSSVDAQTVETRCALLVPPGAQEALFFIERQGNEGCGGRVLDSFLAHLRVAAQSEPGTNGRPLQLTVDRQTVVETDAWLQQAQLETVAVSRRATINAATSDVGDVHPIRPFEVGYGSTLTPLKGTRYLPEWVRSLIIQKKLASAPDLGFGAEDYEEMTITLGDGQRRKSMVIGKERTPPIRILLNDHAEQALPMNTFVDRIDDEAERYYGRRSQNYDRAWTRRSRID</sequence>
<evidence type="ECO:0000313" key="1">
    <source>
        <dbReference type="EMBL" id="KHL03150.1"/>
    </source>
</evidence>
<protein>
    <submittedName>
        <fullName evidence="1">Uncharacterized protein</fullName>
    </submittedName>
</protein>